<dbReference type="InterPro" id="IPR010982">
    <property type="entry name" value="Lambda_DNA-bd_dom_sf"/>
</dbReference>
<dbReference type="PROSITE" id="PS50932">
    <property type="entry name" value="HTH_LACI_2"/>
    <property type="match status" value="1"/>
</dbReference>
<dbReference type="GO" id="GO:0003700">
    <property type="term" value="F:DNA-binding transcription factor activity"/>
    <property type="evidence" value="ECO:0007669"/>
    <property type="project" value="TreeGrafter"/>
</dbReference>
<keyword evidence="2" id="KW-0238">DNA-binding</keyword>
<dbReference type="InterPro" id="IPR028082">
    <property type="entry name" value="Peripla_BP_I"/>
</dbReference>
<dbReference type="Pfam" id="PF13377">
    <property type="entry name" value="Peripla_BP_3"/>
    <property type="match status" value="1"/>
</dbReference>
<dbReference type="SMART" id="SM00354">
    <property type="entry name" value="HTH_LACI"/>
    <property type="match status" value="1"/>
</dbReference>
<keyword evidence="1" id="KW-0805">Transcription regulation</keyword>
<dbReference type="AlphaFoldDB" id="A0A4V2RD25"/>
<dbReference type="Gene3D" id="3.40.50.2300">
    <property type="match status" value="2"/>
</dbReference>
<dbReference type="Proteomes" id="UP000295043">
    <property type="component" value="Unassembled WGS sequence"/>
</dbReference>
<evidence type="ECO:0000313" key="5">
    <source>
        <dbReference type="EMBL" id="TCN23170.1"/>
    </source>
</evidence>
<dbReference type="Gene3D" id="1.10.260.40">
    <property type="entry name" value="lambda repressor-like DNA-binding domains"/>
    <property type="match status" value="1"/>
</dbReference>
<comment type="caution">
    <text evidence="5">The sequence shown here is derived from an EMBL/GenBank/DDBJ whole genome shotgun (WGS) entry which is preliminary data.</text>
</comment>
<evidence type="ECO:0000256" key="3">
    <source>
        <dbReference type="ARBA" id="ARBA00023163"/>
    </source>
</evidence>
<evidence type="ECO:0000256" key="2">
    <source>
        <dbReference type="ARBA" id="ARBA00023125"/>
    </source>
</evidence>
<evidence type="ECO:0000313" key="6">
    <source>
        <dbReference type="Proteomes" id="UP000295043"/>
    </source>
</evidence>
<gene>
    <name evidence="5" type="ORF">EV184_1227</name>
</gene>
<dbReference type="EMBL" id="SLVU01000022">
    <property type="protein sequence ID" value="TCN23170.1"/>
    <property type="molecule type" value="Genomic_DNA"/>
</dbReference>
<dbReference type="CDD" id="cd01392">
    <property type="entry name" value="HTH_LacI"/>
    <property type="match status" value="1"/>
</dbReference>
<reference evidence="5 6" key="1">
    <citation type="submission" date="2019-03" db="EMBL/GenBank/DDBJ databases">
        <title>Genomic Encyclopedia of Type Strains, Phase IV (KMG-V): Genome sequencing to study the core and pangenomes of soil and plant-associated prokaryotes.</title>
        <authorList>
            <person name="Whitman W."/>
        </authorList>
    </citation>
    <scope>NUCLEOTIDE SEQUENCE [LARGE SCALE GENOMIC DNA]</scope>
    <source>
        <strain evidence="5 6">23C40</strain>
    </source>
</reference>
<dbReference type="PANTHER" id="PTHR30146:SF109">
    <property type="entry name" value="HTH-TYPE TRANSCRIPTIONAL REGULATOR GALS"/>
    <property type="match status" value="1"/>
</dbReference>
<dbReference type="SUPFAM" id="SSF47413">
    <property type="entry name" value="lambda repressor-like DNA-binding domains"/>
    <property type="match status" value="1"/>
</dbReference>
<sequence>MLPTDAARMANSRLQRRFKQFKEGLKRAETFDGQTGGTVAQKVKLSTIAETLGLSTATVSLALRDSPLVAIATREKIKEQARALGYIYNRRAASLRTSRSGIIGVVVHDIMNPFYGEILKSIEAELDRDKQTFILSNHYDSVEKQRDFIETLLQLGGDGVIMSPAIGTPPEDIQLAEDNGMPAILIARSIEGLDVPIFRGDDAYGIALATNHLIGLGHRCIAMVGGTDQTSTGRDRYQGYVNALRKANIEVDPDLRIPGPRSKQGGFEAAVHLLSLPQKPTAVVCWNDLVAIGMMNGIARAGLVPGVDISVTGYDDLEEASIATPALTTVWNGQAEVGRSAARALLDKLSGSHEPDGIHLIKPEMRIRQSTGPLRVTA</sequence>
<dbReference type="PANTHER" id="PTHR30146">
    <property type="entry name" value="LACI-RELATED TRANSCRIPTIONAL REPRESSOR"/>
    <property type="match status" value="1"/>
</dbReference>
<dbReference type="SUPFAM" id="SSF53822">
    <property type="entry name" value="Periplasmic binding protein-like I"/>
    <property type="match status" value="1"/>
</dbReference>
<dbReference type="InterPro" id="IPR046335">
    <property type="entry name" value="LacI/GalR-like_sensor"/>
</dbReference>
<keyword evidence="3" id="KW-0804">Transcription</keyword>
<name>A0A4V2RD25_9HYPH</name>
<dbReference type="Pfam" id="PF00356">
    <property type="entry name" value="LacI"/>
    <property type="match status" value="1"/>
</dbReference>
<dbReference type="GO" id="GO:0000976">
    <property type="term" value="F:transcription cis-regulatory region binding"/>
    <property type="evidence" value="ECO:0007669"/>
    <property type="project" value="TreeGrafter"/>
</dbReference>
<evidence type="ECO:0000256" key="1">
    <source>
        <dbReference type="ARBA" id="ARBA00023015"/>
    </source>
</evidence>
<dbReference type="CDD" id="cd06289">
    <property type="entry name" value="PBP1_MalI-like"/>
    <property type="match status" value="1"/>
</dbReference>
<evidence type="ECO:0000259" key="4">
    <source>
        <dbReference type="PROSITE" id="PS50932"/>
    </source>
</evidence>
<protein>
    <submittedName>
        <fullName evidence="5">LacI family transcriptional regulator</fullName>
    </submittedName>
</protein>
<proteinExistence type="predicted"/>
<feature type="domain" description="HTH lacI-type" evidence="4">
    <location>
        <begin position="43"/>
        <end position="97"/>
    </location>
</feature>
<accession>A0A4V2RD25</accession>
<dbReference type="InterPro" id="IPR000843">
    <property type="entry name" value="HTH_LacI"/>
</dbReference>
<organism evidence="5 6">
    <name type="scientific">Sinorhizobium americanum</name>
    <dbReference type="NCBI Taxonomy" id="194963"/>
    <lineage>
        <taxon>Bacteria</taxon>
        <taxon>Pseudomonadati</taxon>
        <taxon>Pseudomonadota</taxon>
        <taxon>Alphaproteobacteria</taxon>
        <taxon>Hyphomicrobiales</taxon>
        <taxon>Rhizobiaceae</taxon>
        <taxon>Sinorhizobium/Ensifer group</taxon>
        <taxon>Sinorhizobium</taxon>
    </lineage>
</organism>